<protein>
    <recommendedName>
        <fullName evidence="9">V-type proton ATPase subunit a</fullName>
    </recommendedName>
</protein>
<comment type="function">
    <text evidence="9">Essential component of the vacuolar proton pump (V-ATPase), a multimeric enzyme that catalyzes the translocation of protons across the membranes. Required for assembly and activity of the V-ATPase.</text>
</comment>
<keyword evidence="3 9" id="KW-0813">Transport</keyword>
<gene>
    <name evidence="10" type="ORF">SELMODRAFT_93837</name>
</gene>
<evidence type="ECO:0000256" key="5">
    <source>
        <dbReference type="ARBA" id="ARBA00022781"/>
    </source>
</evidence>
<dbReference type="Gramene" id="EFJ28428">
    <property type="protein sequence ID" value="EFJ28428"/>
    <property type="gene ID" value="SELMODRAFT_93837"/>
</dbReference>
<keyword evidence="5 9" id="KW-0375">Hydrogen ion transport</keyword>
<keyword evidence="8 9" id="KW-0472">Membrane</keyword>
<evidence type="ECO:0000256" key="7">
    <source>
        <dbReference type="ARBA" id="ARBA00023065"/>
    </source>
</evidence>
<dbReference type="GO" id="GO:0051117">
    <property type="term" value="F:ATPase binding"/>
    <property type="evidence" value="ECO:0000318"/>
    <property type="project" value="GO_Central"/>
</dbReference>
<dbReference type="Pfam" id="PF01496">
    <property type="entry name" value="V_ATPase_I"/>
    <property type="match status" value="1"/>
</dbReference>
<dbReference type="GO" id="GO:0007035">
    <property type="term" value="P:vacuolar acidification"/>
    <property type="evidence" value="ECO:0000318"/>
    <property type="project" value="GO_Central"/>
</dbReference>
<dbReference type="InterPro" id="IPR002490">
    <property type="entry name" value="V-ATPase_116kDa_su"/>
</dbReference>
<keyword evidence="7 9" id="KW-0406">Ion transport</keyword>
<dbReference type="InterPro" id="IPR026028">
    <property type="entry name" value="V-type_ATPase_116kDa_su_euka"/>
</dbReference>
<accession>D8RGU5</accession>
<dbReference type="PIRSF" id="PIRSF001293">
    <property type="entry name" value="ATP6V0A1"/>
    <property type="match status" value="1"/>
</dbReference>
<comment type="similarity">
    <text evidence="2 9">Belongs to the V-ATPase 116 kDa subunit family.</text>
</comment>
<dbReference type="KEGG" id="smo:SELMODRAFT_93837"/>
<sequence>MPPLFLLRSEDMSLVRMVIPVESAHDTVAYLGQLGMLQFRDLNPGKSPTQRIYANQVKRCGEMGRQLRYFKSQIESAGILIAARSTIEKDVDLDELEVKLSEYETELKEIASNSARLFRSHAELTEFQLVLLKAGRFFTSGRAEAAFAQREYDDFEGSMDSPLLLIEQEMQTDPTKGQLGYVTGLIPKLKTIQFERILFRATRGNMVFKSSVVERPVTDPATGEKVEKSVFVVFFSGERTQAKIVKICDAFGASRYPYPEEPSLQRQMRSEVAGRLSELKSTLDAGTSHRDTVLAGISYQLDFWILMVQREKAVYHIMNKFNMDVTRKCLVAEAWSDFICEKQVQEALMRATVDSNSQVGTIFQEIRTKDLPPTFFKTNKITGAFQGIVDAYGVARYKEANPAVYTIVTFPFLFAVMFGDWGHGIVLLLATLYLILNEGKLGSQKLGDIMGMAFGGRYVILLMSIFSIYTGFIYNEFFSVPFRIFGESAYVCRDPSCKDSRTAGLIKRPGYTYPFGFDPVWHGSRSELPFLNSVKMKMSILLGVVHMNLGLALSYYNASYFNEPLDIWYQFVPQILFLGSLFGYLSLLIIIKWCSGSQADLYHVMIYMFLSPTDDLGPNQLFSGQTEVQCFLLLIAVVAVPTMLLPKPLALKKRHEERTHGRSYGILNAGSDGESVDNEHDHHHGEEEFDFGETFVHQMIETIEFVLGAVSNTASYLRLWALSLAHAQLSAVFYDKVLILAWSYHNTMILIIGGFVFICATVGVLLIMETLSAFLHALRLHWVEFQGKFYGGDGYQFEPFSFATLEEDDQG</sequence>
<feature type="transmembrane region" description="Helical" evidence="9">
    <location>
        <begin position="412"/>
        <end position="436"/>
    </location>
</feature>
<dbReference type="EMBL" id="GL377579">
    <property type="protein sequence ID" value="EFJ28428.1"/>
    <property type="molecule type" value="Genomic_DNA"/>
</dbReference>
<evidence type="ECO:0000256" key="8">
    <source>
        <dbReference type="ARBA" id="ARBA00023136"/>
    </source>
</evidence>
<dbReference type="OMA" id="DINMFQR"/>
<keyword evidence="11" id="KW-1185">Reference proteome</keyword>
<proteinExistence type="inferred from homology"/>
<dbReference type="GO" id="GO:0000220">
    <property type="term" value="C:vacuolar proton-transporting V-type ATPase, V0 domain"/>
    <property type="evidence" value="ECO:0007669"/>
    <property type="project" value="InterPro"/>
</dbReference>
<reference evidence="10 11" key="1">
    <citation type="journal article" date="2011" name="Science">
        <title>The Selaginella genome identifies genetic changes associated with the evolution of vascular plants.</title>
        <authorList>
            <person name="Banks J.A."/>
            <person name="Nishiyama T."/>
            <person name="Hasebe M."/>
            <person name="Bowman J.L."/>
            <person name="Gribskov M."/>
            <person name="dePamphilis C."/>
            <person name="Albert V.A."/>
            <person name="Aono N."/>
            <person name="Aoyama T."/>
            <person name="Ambrose B.A."/>
            <person name="Ashton N.W."/>
            <person name="Axtell M.J."/>
            <person name="Barker E."/>
            <person name="Barker M.S."/>
            <person name="Bennetzen J.L."/>
            <person name="Bonawitz N.D."/>
            <person name="Chapple C."/>
            <person name="Cheng C."/>
            <person name="Correa L.G."/>
            <person name="Dacre M."/>
            <person name="DeBarry J."/>
            <person name="Dreyer I."/>
            <person name="Elias M."/>
            <person name="Engstrom E.M."/>
            <person name="Estelle M."/>
            <person name="Feng L."/>
            <person name="Finet C."/>
            <person name="Floyd S.K."/>
            <person name="Frommer W.B."/>
            <person name="Fujita T."/>
            <person name="Gramzow L."/>
            <person name="Gutensohn M."/>
            <person name="Harholt J."/>
            <person name="Hattori M."/>
            <person name="Heyl A."/>
            <person name="Hirai T."/>
            <person name="Hiwatashi Y."/>
            <person name="Ishikawa M."/>
            <person name="Iwata M."/>
            <person name="Karol K.G."/>
            <person name="Koehler B."/>
            <person name="Kolukisaoglu U."/>
            <person name="Kubo M."/>
            <person name="Kurata T."/>
            <person name="Lalonde S."/>
            <person name="Li K."/>
            <person name="Li Y."/>
            <person name="Litt A."/>
            <person name="Lyons E."/>
            <person name="Manning G."/>
            <person name="Maruyama T."/>
            <person name="Michael T.P."/>
            <person name="Mikami K."/>
            <person name="Miyazaki S."/>
            <person name="Morinaga S."/>
            <person name="Murata T."/>
            <person name="Mueller-Roeber B."/>
            <person name="Nelson D.R."/>
            <person name="Obara M."/>
            <person name="Oguri Y."/>
            <person name="Olmstead R.G."/>
            <person name="Onodera N."/>
            <person name="Petersen B.L."/>
            <person name="Pils B."/>
            <person name="Prigge M."/>
            <person name="Rensing S.A."/>
            <person name="Riano-Pachon D.M."/>
            <person name="Roberts A.W."/>
            <person name="Sato Y."/>
            <person name="Scheller H.V."/>
            <person name="Schulz B."/>
            <person name="Schulz C."/>
            <person name="Shakirov E.V."/>
            <person name="Shibagaki N."/>
            <person name="Shinohara N."/>
            <person name="Shippen D.E."/>
            <person name="Soerensen I."/>
            <person name="Sotooka R."/>
            <person name="Sugimoto N."/>
            <person name="Sugita M."/>
            <person name="Sumikawa N."/>
            <person name="Tanurdzic M."/>
            <person name="Theissen G."/>
            <person name="Ulvskov P."/>
            <person name="Wakazuki S."/>
            <person name="Weng J.K."/>
            <person name="Willats W.W."/>
            <person name="Wipf D."/>
            <person name="Wolf P.G."/>
            <person name="Yang L."/>
            <person name="Zimmer A.D."/>
            <person name="Zhu Q."/>
            <person name="Mitros T."/>
            <person name="Hellsten U."/>
            <person name="Loque D."/>
            <person name="Otillar R."/>
            <person name="Salamov A."/>
            <person name="Schmutz J."/>
            <person name="Shapiro H."/>
            <person name="Lindquist E."/>
            <person name="Lucas S."/>
            <person name="Rokhsar D."/>
            <person name="Grigoriev I.V."/>
        </authorList>
    </citation>
    <scope>NUCLEOTIDE SEQUENCE [LARGE SCALE GENOMIC DNA]</scope>
</reference>
<evidence type="ECO:0000256" key="1">
    <source>
        <dbReference type="ARBA" id="ARBA00004141"/>
    </source>
</evidence>
<evidence type="ECO:0000256" key="3">
    <source>
        <dbReference type="ARBA" id="ARBA00022448"/>
    </source>
</evidence>
<name>D8RGU5_SELML</name>
<dbReference type="Proteomes" id="UP000001514">
    <property type="component" value="Unassembled WGS sequence"/>
</dbReference>
<keyword evidence="6 9" id="KW-1133">Transmembrane helix</keyword>
<dbReference type="HOGENOM" id="CLU_005230_0_0_1"/>
<organism evidence="11">
    <name type="scientific">Selaginella moellendorffii</name>
    <name type="common">Spikemoss</name>
    <dbReference type="NCBI Taxonomy" id="88036"/>
    <lineage>
        <taxon>Eukaryota</taxon>
        <taxon>Viridiplantae</taxon>
        <taxon>Streptophyta</taxon>
        <taxon>Embryophyta</taxon>
        <taxon>Tracheophyta</taxon>
        <taxon>Lycopodiopsida</taxon>
        <taxon>Selaginellales</taxon>
        <taxon>Selaginellaceae</taxon>
        <taxon>Selaginella</taxon>
    </lineage>
</organism>
<evidence type="ECO:0000256" key="9">
    <source>
        <dbReference type="RuleBase" id="RU361189"/>
    </source>
</evidence>
<feature type="transmembrane region" description="Helical" evidence="9">
    <location>
        <begin position="568"/>
        <end position="591"/>
    </location>
</feature>
<feature type="transmembrane region" description="Helical" evidence="9">
    <location>
        <begin position="457"/>
        <end position="474"/>
    </location>
</feature>
<feature type="transmembrane region" description="Helical" evidence="9">
    <location>
        <begin position="748"/>
        <end position="768"/>
    </location>
</feature>
<dbReference type="GO" id="GO:0046961">
    <property type="term" value="F:proton-transporting ATPase activity, rotational mechanism"/>
    <property type="evidence" value="ECO:0007669"/>
    <property type="project" value="InterPro"/>
</dbReference>
<evidence type="ECO:0000313" key="11">
    <source>
        <dbReference type="Proteomes" id="UP000001514"/>
    </source>
</evidence>
<feature type="transmembrane region" description="Helical" evidence="9">
    <location>
        <begin position="538"/>
        <end position="556"/>
    </location>
</feature>
<evidence type="ECO:0000256" key="6">
    <source>
        <dbReference type="ARBA" id="ARBA00022989"/>
    </source>
</evidence>
<evidence type="ECO:0000313" key="10">
    <source>
        <dbReference type="EMBL" id="EFJ28428.1"/>
    </source>
</evidence>
<evidence type="ECO:0000256" key="4">
    <source>
        <dbReference type="ARBA" id="ARBA00022692"/>
    </source>
</evidence>
<dbReference type="InParanoid" id="D8RGU5"/>
<dbReference type="AlphaFoldDB" id="D8RGU5"/>
<keyword evidence="4 9" id="KW-0812">Transmembrane</keyword>
<dbReference type="PANTHER" id="PTHR11629">
    <property type="entry name" value="VACUOLAR PROTON ATPASES"/>
    <property type="match status" value="1"/>
</dbReference>
<feature type="transmembrane region" description="Helical" evidence="9">
    <location>
        <begin position="626"/>
        <end position="645"/>
    </location>
</feature>
<dbReference type="PANTHER" id="PTHR11629:SF63">
    <property type="entry name" value="V-TYPE PROTON ATPASE SUBUNIT A"/>
    <property type="match status" value="1"/>
</dbReference>
<dbReference type="STRING" id="88036.D8RGU5"/>
<dbReference type="GO" id="GO:0016471">
    <property type="term" value="C:vacuolar proton-transporting V-type ATPase complex"/>
    <property type="evidence" value="ECO:0000318"/>
    <property type="project" value="GO_Central"/>
</dbReference>
<comment type="subcellular location">
    <subcellularLocation>
        <location evidence="1">Membrane</location>
        <topology evidence="1">Multi-pass membrane protein</topology>
    </subcellularLocation>
</comment>
<dbReference type="eggNOG" id="KOG2189">
    <property type="taxonomic scope" value="Eukaryota"/>
</dbReference>
<evidence type="ECO:0000256" key="2">
    <source>
        <dbReference type="ARBA" id="ARBA00009904"/>
    </source>
</evidence>